<evidence type="ECO:0000313" key="3">
    <source>
        <dbReference type="Proteomes" id="UP001166304"/>
    </source>
</evidence>
<organism evidence="2 3">
    <name type="scientific">Haloarcula salina</name>
    <dbReference type="NCBI Taxonomy" id="1429914"/>
    <lineage>
        <taxon>Archaea</taxon>
        <taxon>Methanobacteriati</taxon>
        <taxon>Methanobacteriota</taxon>
        <taxon>Stenosarchaea group</taxon>
        <taxon>Halobacteria</taxon>
        <taxon>Halobacteriales</taxon>
        <taxon>Haloarculaceae</taxon>
        <taxon>Haloarcula</taxon>
    </lineage>
</organism>
<dbReference type="Proteomes" id="UP001166304">
    <property type="component" value="Unassembled WGS sequence"/>
</dbReference>
<feature type="transmembrane region" description="Helical" evidence="1">
    <location>
        <begin position="50"/>
        <end position="68"/>
    </location>
</feature>
<dbReference type="AlphaFoldDB" id="A0AA41G9P0"/>
<dbReference type="EMBL" id="JAHQXE010000004">
    <property type="protein sequence ID" value="MBV0902722.1"/>
    <property type="molecule type" value="Genomic_DNA"/>
</dbReference>
<feature type="transmembrane region" description="Helical" evidence="1">
    <location>
        <begin position="203"/>
        <end position="218"/>
    </location>
</feature>
<accession>A0AA41G9P0</accession>
<keyword evidence="3" id="KW-1185">Reference proteome</keyword>
<reference evidence="2" key="1">
    <citation type="submission" date="2021-06" db="EMBL/GenBank/DDBJ databases">
        <title>New haloarchaea isolates fom saline soil.</title>
        <authorList>
            <person name="Duran-Viseras A."/>
            <person name="Sanchez-Porro C.S."/>
            <person name="Ventosa A."/>
        </authorList>
    </citation>
    <scope>NUCLEOTIDE SEQUENCE</scope>
    <source>
        <strain evidence="2">JCM 18369</strain>
    </source>
</reference>
<evidence type="ECO:0000256" key="1">
    <source>
        <dbReference type="SAM" id="Phobius"/>
    </source>
</evidence>
<name>A0AA41G9P0_9EURY</name>
<comment type="caution">
    <text evidence="2">The sequence shown here is derived from an EMBL/GenBank/DDBJ whole genome shotgun (WGS) entry which is preliminary data.</text>
</comment>
<feature type="transmembrane region" description="Helical" evidence="1">
    <location>
        <begin position="280"/>
        <end position="301"/>
    </location>
</feature>
<feature type="transmembrane region" description="Helical" evidence="1">
    <location>
        <begin position="338"/>
        <end position="361"/>
    </location>
</feature>
<feature type="transmembrane region" description="Helical" evidence="1">
    <location>
        <begin position="152"/>
        <end position="173"/>
    </location>
</feature>
<feature type="transmembrane region" description="Helical" evidence="1">
    <location>
        <begin position="408"/>
        <end position="425"/>
    </location>
</feature>
<feature type="transmembrane region" description="Helical" evidence="1">
    <location>
        <begin position="80"/>
        <end position="98"/>
    </location>
</feature>
<feature type="transmembrane region" description="Helical" evidence="1">
    <location>
        <begin position="180"/>
        <end position="197"/>
    </location>
</feature>
<dbReference type="RefSeq" id="WP_162414299.1">
    <property type="nucleotide sequence ID" value="NZ_JAHQXE010000004.1"/>
</dbReference>
<feature type="transmembrane region" description="Helical" evidence="1">
    <location>
        <begin position="12"/>
        <end position="30"/>
    </location>
</feature>
<protein>
    <submittedName>
        <fullName evidence="2">Uncharacterized protein</fullName>
    </submittedName>
</protein>
<keyword evidence="1" id="KW-0472">Membrane</keyword>
<proteinExistence type="predicted"/>
<feature type="transmembrane region" description="Helical" evidence="1">
    <location>
        <begin position="381"/>
        <end position="401"/>
    </location>
</feature>
<feature type="transmembrane region" description="Helical" evidence="1">
    <location>
        <begin position="230"/>
        <end position="260"/>
    </location>
</feature>
<keyword evidence="1" id="KW-1133">Transmembrane helix</keyword>
<feature type="transmembrane region" description="Helical" evidence="1">
    <location>
        <begin position="437"/>
        <end position="456"/>
    </location>
</feature>
<evidence type="ECO:0000313" key="2">
    <source>
        <dbReference type="EMBL" id="MBV0902722.1"/>
    </source>
</evidence>
<sequence length="599" mass="67066">MNERLRNRVTRAAVLSGGGIVFLLAVILSLTPPATGYEFSVYRALPVEFWILAISGLVLCQLLIVRYALWDDDAPVSWRYGVVIALSIETLILSLPYFRGYQAYDRADVLTHIGYIRSIHQYGTPPAKDIYPNIHIVTLSLSYATGIEPLQIINTISVVVPVFSVLAWYAFVVRLYDRRRALLTLPFAILFVAGSAYTNPSPYTQISLVVPFVLYLFVRERQTRSIPARVALAVTAVSLVIYHPIITLFVSGILLVYILVELVVSARSGVDRPRASVGKAVTFQLLVGLFLSWYHGFGPVIRRSREAIRGLLGTSGGQSPLGQYSSAVSSTSPKLSDILVIGFIEYGVSAVFLGIGGLYILTKAYDGLTGRFDIDVYEGTFVVSFVAFAGASVCFLVFDLIVGFGRPLLYVNIFGALLAGPLFYWGYRRLDFRRGVTLFLCVTLVAYSTFGVLSLYHSPLKAEPGRHVTDAELEGSQWLLDHRNRFFGTVEYGITLWRFGDTYFGVNKSSRREMVDPESPLPPPSFGYRTNDTLGSSYETNQYMVITTKGREFYPSMYPDYRDQWRFHDRDFEQLQRDPTTSQVYHNGNVNVYRINGTG</sequence>
<gene>
    <name evidence="2" type="ORF">KTS37_13090</name>
</gene>
<keyword evidence="1" id="KW-0812">Transmembrane</keyword>